<gene>
    <name evidence="1" type="ORF">PGT21_033493</name>
</gene>
<reference evidence="1 2" key="1">
    <citation type="submission" date="2019-05" db="EMBL/GenBank/DDBJ databases">
        <title>Emergence of the Ug99 lineage of the wheat stem rust pathogen through somatic hybridization.</title>
        <authorList>
            <person name="Li F."/>
            <person name="Upadhyaya N.M."/>
            <person name="Sperschneider J."/>
            <person name="Matny O."/>
            <person name="Nguyen-Phuc H."/>
            <person name="Mago R."/>
            <person name="Raley C."/>
            <person name="Miller M.E."/>
            <person name="Silverstein K.A.T."/>
            <person name="Henningsen E."/>
            <person name="Hirsch C.D."/>
            <person name="Visser B."/>
            <person name="Pretorius Z.A."/>
            <person name="Steffenson B.J."/>
            <person name="Schwessinger B."/>
            <person name="Dodds P.N."/>
            <person name="Figueroa M."/>
        </authorList>
    </citation>
    <scope>NUCLEOTIDE SEQUENCE [LARGE SCALE GENOMIC DNA]</scope>
    <source>
        <strain evidence="1">21-0</strain>
    </source>
</reference>
<organism evidence="1 2">
    <name type="scientific">Puccinia graminis f. sp. tritici</name>
    <dbReference type="NCBI Taxonomy" id="56615"/>
    <lineage>
        <taxon>Eukaryota</taxon>
        <taxon>Fungi</taxon>
        <taxon>Dikarya</taxon>
        <taxon>Basidiomycota</taxon>
        <taxon>Pucciniomycotina</taxon>
        <taxon>Pucciniomycetes</taxon>
        <taxon>Pucciniales</taxon>
        <taxon>Pucciniaceae</taxon>
        <taxon>Puccinia</taxon>
    </lineage>
</organism>
<dbReference type="AlphaFoldDB" id="A0A5B0QXZ8"/>
<proteinExistence type="predicted"/>
<dbReference type="Proteomes" id="UP000324748">
    <property type="component" value="Unassembled WGS sequence"/>
</dbReference>
<protein>
    <submittedName>
        <fullName evidence="1">Uncharacterized protein</fullName>
    </submittedName>
</protein>
<keyword evidence="2" id="KW-1185">Reference proteome</keyword>
<comment type="caution">
    <text evidence="1">The sequence shown here is derived from an EMBL/GenBank/DDBJ whole genome shotgun (WGS) entry which is preliminary data.</text>
</comment>
<dbReference type="EMBL" id="VSWC01000002">
    <property type="protein sequence ID" value="KAA1118207.1"/>
    <property type="molecule type" value="Genomic_DNA"/>
</dbReference>
<name>A0A5B0QXZ8_PUCGR</name>
<evidence type="ECO:0000313" key="2">
    <source>
        <dbReference type="Proteomes" id="UP000324748"/>
    </source>
</evidence>
<sequence length="137" mass="15322">MNFQLRWPDSKTNSGVRLLVVLVLLLPAGHLHLNQEPALVRVVFVVVLPDLARFSAVYIDIFPPFHLLSSSCQIEHFPPGVPRGNNAVILQLPFAIELELRLKDHYTARLERRAPKPHLLPHPIDISPPVNSPALAS</sequence>
<accession>A0A5B0QXZ8</accession>
<evidence type="ECO:0000313" key="1">
    <source>
        <dbReference type="EMBL" id="KAA1118207.1"/>
    </source>
</evidence>